<keyword evidence="1" id="KW-1133">Transmembrane helix</keyword>
<organism evidence="2 3">
    <name type="scientific">Mesorhizobium australicum</name>
    <dbReference type="NCBI Taxonomy" id="536018"/>
    <lineage>
        <taxon>Bacteria</taxon>
        <taxon>Pseudomonadati</taxon>
        <taxon>Pseudomonadota</taxon>
        <taxon>Alphaproteobacteria</taxon>
        <taxon>Hyphomicrobiales</taxon>
        <taxon>Phyllobacteriaceae</taxon>
        <taxon>Mesorhizobium</taxon>
    </lineage>
</organism>
<sequence length="174" mass="19838">MEAWVGPAIVAAVISGLISLVVVQLNFRQERKADRLRREEKIRDFQIALRAEIRSELANLERFDLPSLLADVKERYATDKGYSVSVPRIAKHVIFDAIAKEIHILPESVIGPVVFYARQRQAVESLADDMRDPAFKALGRERQLEMYGDYLGMWDVWRDLAAKAEKALETGKIQ</sequence>
<evidence type="ECO:0000313" key="2">
    <source>
        <dbReference type="EMBL" id="SMH38325.1"/>
    </source>
</evidence>
<gene>
    <name evidence="2" type="ORF">SAMN02982922_2034</name>
</gene>
<keyword evidence="3" id="KW-1185">Reference proteome</keyword>
<protein>
    <submittedName>
        <fullName evidence="2">Uncharacterized protein</fullName>
    </submittedName>
</protein>
<name>A0A1X7NK82_9HYPH</name>
<reference evidence="2 3" key="1">
    <citation type="submission" date="2017-04" db="EMBL/GenBank/DDBJ databases">
        <authorList>
            <person name="Afonso C.L."/>
            <person name="Miller P.J."/>
            <person name="Scott M.A."/>
            <person name="Spackman E."/>
            <person name="Goraichik I."/>
            <person name="Dimitrov K.M."/>
            <person name="Suarez D.L."/>
            <person name="Swayne D.E."/>
        </authorList>
    </citation>
    <scope>NUCLEOTIDE SEQUENCE [LARGE SCALE GENOMIC DNA]</scope>
    <source>
        <strain evidence="2 3">B5P</strain>
    </source>
</reference>
<dbReference type="RefSeq" id="WP_085464058.1">
    <property type="nucleotide sequence ID" value="NZ_FXBL01000004.1"/>
</dbReference>
<evidence type="ECO:0000313" key="3">
    <source>
        <dbReference type="Proteomes" id="UP000193083"/>
    </source>
</evidence>
<dbReference type="EMBL" id="FXBL01000004">
    <property type="protein sequence ID" value="SMH38325.1"/>
    <property type="molecule type" value="Genomic_DNA"/>
</dbReference>
<keyword evidence="1" id="KW-0472">Membrane</keyword>
<keyword evidence="1" id="KW-0812">Transmembrane</keyword>
<evidence type="ECO:0000256" key="1">
    <source>
        <dbReference type="SAM" id="Phobius"/>
    </source>
</evidence>
<dbReference type="AlphaFoldDB" id="A0A1X7NK82"/>
<accession>A0A1X7NK82</accession>
<proteinExistence type="predicted"/>
<dbReference type="Proteomes" id="UP000193083">
    <property type="component" value="Unassembled WGS sequence"/>
</dbReference>
<feature type="transmembrane region" description="Helical" evidence="1">
    <location>
        <begin position="6"/>
        <end position="27"/>
    </location>
</feature>